<evidence type="ECO:0000256" key="1">
    <source>
        <dbReference type="SAM" id="MobiDB-lite"/>
    </source>
</evidence>
<proteinExistence type="predicted"/>
<accession>A0AAV3XX24</accession>
<feature type="region of interest" description="Disordered" evidence="1">
    <location>
        <begin position="105"/>
        <end position="129"/>
    </location>
</feature>
<dbReference type="Proteomes" id="UP000735302">
    <property type="component" value="Unassembled WGS sequence"/>
</dbReference>
<dbReference type="EMBL" id="BLXT01000167">
    <property type="protein sequence ID" value="GFN74802.1"/>
    <property type="molecule type" value="Genomic_DNA"/>
</dbReference>
<protein>
    <submittedName>
        <fullName evidence="2">Uncharacterized protein</fullName>
    </submittedName>
</protein>
<feature type="region of interest" description="Disordered" evidence="1">
    <location>
        <begin position="163"/>
        <end position="306"/>
    </location>
</feature>
<name>A0AAV3XX24_9GAST</name>
<evidence type="ECO:0000313" key="2">
    <source>
        <dbReference type="EMBL" id="GFN74802.1"/>
    </source>
</evidence>
<gene>
    <name evidence="2" type="ORF">PoB_000130800</name>
</gene>
<reference evidence="2 3" key="1">
    <citation type="journal article" date="2021" name="Elife">
        <title>Chloroplast acquisition without the gene transfer in kleptoplastic sea slugs, Plakobranchus ocellatus.</title>
        <authorList>
            <person name="Maeda T."/>
            <person name="Takahashi S."/>
            <person name="Yoshida T."/>
            <person name="Shimamura S."/>
            <person name="Takaki Y."/>
            <person name="Nagai Y."/>
            <person name="Toyoda A."/>
            <person name="Suzuki Y."/>
            <person name="Arimoto A."/>
            <person name="Ishii H."/>
            <person name="Satoh N."/>
            <person name="Nishiyama T."/>
            <person name="Hasebe M."/>
            <person name="Maruyama T."/>
            <person name="Minagawa J."/>
            <person name="Obokata J."/>
            <person name="Shigenobu S."/>
        </authorList>
    </citation>
    <scope>NUCLEOTIDE SEQUENCE [LARGE SCALE GENOMIC DNA]</scope>
</reference>
<feature type="compositionally biased region" description="Low complexity" evidence="1">
    <location>
        <begin position="224"/>
        <end position="243"/>
    </location>
</feature>
<comment type="caution">
    <text evidence="2">The sequence shown here is derived from an EMBL/GenBank/DDBJ whole genome shotgun (WGS) entry which is preliminary data.</text>
</comment>
<keyword evidence="3" id="KW-1185">Reference proteome</keyword>
<feature type="compositionally biased region" description="Polar residues" evidence="1">
    <location>
        <begin position="168"/>
        <end position="180"/>
    </location>
</feature>
<sequence length="363" mass="38014">MSVEKADGEVILTRCHPVECRQTLETAQARWRETPKLPYPAVISSRKGSRKEDDDFSCLAEVNEVESMSVLTTHVSHPWPGTGSNGLRDNHEIAENKILWYDRTPPKLARTGDGSSAPLEGTPGQEEPASAHYLSLTGGYHHATPTLGLPFTGNARSEIKQEEYHVSPSRTNGEPPSNGGSAYPMVLKGSHHHHHQQHHSHQHPHPHQQPHLSSPQAGGGGSGNATTGAINDSGPGTPNSNSSSGGGAGSGRAAKDGNTTATTATSGSSPAPPLSPSEESSGQGTVFTVLTPVPTGPVSHSAGGGTQGAYTPLPSIGQFSSKPPCAVKALALVLLGWRNCADGLPFHSTHPGLHSFQNIPFKY</sequence>
<feature type="compositionally biased region" description="Basic residues" evidence="1">
    <location>
        <begin position="189"/>
        <end position="208"/>
    </location>
</feature>
<dbReference type="AlphaFoldDB" id="A0AAV3XX24"/>
<organism evidence="2 3">
    <name type="scientific">Plakobranchus ocellatus</name>
    <dbReference type="NCBI Taxonomy" id="259542"/>
    <lineage>
        <taxon>Eukaryota</taxon>
        <taxon>Metazoa</taxon>
        <taxon>Spiralia</taxon>
        <taxon>Lophotrochozoa</taxon>
        <taxon>Mollusca</taxon>
        <taxon>Gastropoda</taxon>
        <taxon>Heterobranchia</taxon>
        <taxon>Euthyneura</taxon>
        <taxon>Panpulmonata</taxon>
        <taxon>Sacoglossa</taxon>
        <taxon>Placobranchoidea</taxon>
        <taxon>Plakobranchidae</taxon>
        <taxon>Plakobranchus</taxon>
    </lineage>
</organism>
<evidence type="ECO:0000313" key="3">
    <source>
        <dbReference type="Proteomes" id="UP000735302"/>
    </source>
</evidence>
<feature type="compositionally biased region" description="Low complexity" evidence="1">
    <location>
        <begin position="259"/>
        <end position="269"/>
    </location>
</feature>